<accession>A0A016T405</accession>
<dbReference type="AlphaFoldDB" id="A0A016T405"/>
<keyword evidence="2" id="KW-1185">Reference proteome</keyword>
<feature type="non-terminal residue" evidence="1">
    <location>
        <position position="1"/>
    </location>
</feature>
<reference evidence="2" key="1">
    <citation type="journal article" date="2015" name="Nat. Genet.">
        <title>The genome and transcriptome of the zoonotic hookworm Ancylostoma ceylanicum identify infection-specific gene families.</title>
        <authorList>
            <person name="Schwarz E.M."/>
            <person name="Hu Y."/>
            <person name="Antoshechkin I."/>
            <person name="Miller M.M."/>
            <person name="Sternberg P.W."/>
            <person name="Aroian R.V."/>
        </authorList>
    </citation>
    <scope>NUCLEOTIDE SEQUENCE</scope>
    <source>
        <strain evidence="2">HY135</strain>
    </source>
</reference>
<dbReference type="OrthoDB" id="1930084at2759"/>
<dbReference type="Proteomes" id="UP000024635">
    <property type="component" value="Unassembled WGS sequence"/>
</dbReference>
<gene>
    <name evidence="1" type="primary">Acey_s0140.g2151</name>
    <name evidence="1" type="ORF">Y032_0140g2151</name>
</gene>
<dbReference type="EMBL" id="JARK01001476">
    <property type="protein sequence ID" value="EYB97455.1"/>
    <property type="molecule type" value="Genomic_DNA"/>
</dbReference>
<evidence type="ECO:0000313" key="2">
    <source>
        <dbReference type="Proteomes" id="UP000024635"/>
    </source>
</evidence>
<name>A0A016T405_9BILA</name>
<organism evidence="1 2">
    <name type="scientific">Ancylostoma ceylanicum</name>
    <dbReference type="NCBI Taxonomy" id="53326"/>
    <lineage>
        <taxon>Eukaryota</taxon>
        <taxon>Metazoa</taxon>
        <taxon>Ecdysozoa</taxon>
        <taxon>Nematoda</taxon>
        <taxon>Chromadorea</taxon>
        <taxon>Rhabditida</taxon>
        <taxon>Rhabditina</taxon>
        <taxon>Rhabditomorpha</taxon>
        <taxon>Strongyloidea</taxon>
        <taxon>Ancylostomatidae</taxon>
        <taxon>Ancylostomatinae</taxon>
        <taxon>Ancylostoma</taxon>
    </lineage>
</organism>
<proteinExistence type="predicted"/>
<evidence type="ECO:0000313" key="1">
    <source>
        <dbReference type="EMBL" id="EYB97455.1"/>
    </source>
</evidence>
<sequence>MQCTSTSAIGGISGGCALILNEDSGDGSSDGVNDAANPSLTYTTKEELIRDAVELCTQIVLEQDTMIEIEAPVN</sequence>
<protein>
    <submittedName>
        <fullName evidence="1">Uncharacterized protein</fullName>
    </submittedName>
</protein>
<comment type="caution">
    <text evidence="1">The sequence shown here is derived from an EMBL/GenBank/DDBJ whole genome shotgun (WGS) entry which is preliminary data.</text>
</comment>